<gene>
    <name evidence="1" type="ORF">OG2516_06856</name>
</gene>
<dbReference type="AlphaFoldDB" id="Q2CGF5"/>
<accession>Q2CGF5</accession>
<dbReference type="eggNOG" id="ENOG50338BF">
    <property type="taxonomic scope" value="Bacteria"/>
</dbReference>
<evidence type="ECO:0000313" key="2">
    <source>
        <dbReference type="Proteomes" id="UP000003635"/>
    </source>
</evidence>
<protein>
    <submittedName>
        <fullName evidence="1">Uncharacterized protein</fullName>
    </submittedName>
</protein>
<comment type="caution">
    <text evidence="1">The sequence shown here is derived from an EMBL/GenBank/DDBJ whole genome shotgun (WGS) entry which is preliminary data.</text>
</comment>
<organism evidence="1 2">
    <name type="scientific">Oceanicola granulosus (strain ATCC BAA-861 / DSM 15982 / KCTC 12143 / HTCC2516)</name>
    <dbReference type="NCBI Taxonomy" id="314256"/>
    <lineage>
        <taxon>Bacteria</taxon>
        <taxon>Pseudomonadati</taxon>
        <taxon>Pseudomonadota</taxon>
        <taxon>Alphaproteobacteria</taxon>
        <taxon>Rhodobacterales</taxon>
        <taxon>Roseobacteraceae</taxon>
        <taxon>Oceanicola</taxon>
    </lineage>
</organism>
<dbReference type="STRING" id="314256.OG2516_06856"/>
<dbReference type="EMBL" id="AAOT01000009">
    <property type="protein sequence ID" value="EAR51763.1"/>
    <property type="molecule type" value="Genomic_DNA"/>
</dbReference>
<evidence type="ECO:0000313" key="1">
    <source>
        <dbReference type="EMBL" id="EAR51763.1"/>
    </source>
</evidence>
<keyword evidence="2" id="KW-1185">Reference proteome</keyword>
<sequence length="219" mass="23264">MPVSTIMLEASHGIERTLVLGDETELMPALPLGDVLAEELDIDVPYGSLVVIQAAGAWDAAPEAVSYRIGSVVGEALVGVVERGGFALDVETRALFAMAASYARLAEGTEFRHLGLSPERFRAGLGASLGAYWSGARSSRTETSGMFVSPDFLSDSRLHAYLASCDAGFVPPRAVPASLMCFSGGLRAHDAWLEEAEGAVTAHLAREERRAAQVLSRDR</sequence>
<dbReference type="HOGENOM" id="CLU_095285_0_0_5"/>
<dbReference type="Proteomes" id="UP000003635">
    <property type="component" value="Unassembled WGS sequence"/>
</dbReference>
<proteinExistence type="predicted"/>
<reference evidence="1 2" key="1">
    <citation type="journal article" date="2010" name="J. Bacteriol.">
        <title>Genome sequences of Oceanicola granulosus HTCC2516(T) and Oceanicola batsensis HTCC2597(TDelta).</title>
        <authorList>
            <person name="Thrash J.C."/>
            <person name="Cho J.C."/>
            <person name="Vergin K.L."/>
            <person name="Giovannoni S.J."/>
        </authorList>
    </citation>
    <scope>NUCLEOTIDE SEQUENCE [LARGE SCALE GENOMIC DNA]</scope>
    <source>
        <strain evidence="2">ATCC BAA-861 / DSM 15982 / KCTC 12143 / HTCC2516</strain>
    </source>
</reference>
<name>Q2CGF5_OCEGH</name>